<sequence length="47" mass="5526">MDTLQNRIRAACRQITPEILTRVPHSFITRAQACLQNDGRYFEHLIQ</sequence>
<comment type="caution">
    <text evidence="1">The sequence shown here is derived from an EMBL/GenBank/DDBJ whole genome shotgun (WGS) entry which is preliminary data.</text>
</comment>
<dbReference type="AlphaFoldDB" id="A0A482W0Q0"/>
<evidence type="ECO:0000313" key="1">
    <source>
        <dbReference type="EMBL" id="RZC38197.1"/>
    </source>
</evidence>
<organism evidence="1 2">
    <name type="scientific">Asbolus verrucosus</name>
    <name type="common">Desert ironclad beetle</name>
    <dbReference type="NCBI Taxonomy" id="1661398"/>
    <lineage>
        <taxon>Eukaryota</taxon>
        <taxon>Metazoa</taxon>
        <taxon>Ecdysozoa</taxon>
        <taxon>Arthropoda</taxon>
        <taxon>Hexapoda</taxon>
        <taxon>Insecta</taxon>
        <taxon>Pterygota</taxon>
        <taxon>Neoptera</taxon>
        <taxon>Endopterygota</taxon>
        <taxon>Coleoptera</taxon>
        <taxon>Polyphaga</taxon>
        <taxon>Cucujiformia</taxon>
        <taxon>Tenebrionidae</taxon>
        <taxon>Pimeliinae</taxon>
        <taxon>Asbolus</taxon>
    </lineage>
</organism>
<gene>
    <name evidence="1" type="ORF">BDFB_013742</name>
</gene>
<evidence type="ECO:0000313" key="2">
    <source>
        <dbReference type="Proteomes" id="UP000292052"/>
    </source>
</evidence>
<dbReference type="Gene3D" id="3.30.420.10">
    <property type="entry name" value="Ribonuclease H-like superfamily/Ribonuclease H"/>
    <property type="match status" value="1"/>
</dbReference>
<accession>A0A482W0Q0</accession>
<dbReference type="Proteomes" id="UP000292052">
    <property type="component" value="Unassembled WGS sequence"/>
</dbReference>
<dbReference type="GO" id="GO:0003676">
    <property type="term" value="F:nucleic acid binding"/>
    <property type="evidence" value="ECO:0007669"/>
    <property type="project" value="InterPro"/>
</dbReference>
<protein>
    <submittedName>
        <fullName evidence="1">Uncharacterized protein</fullName>
    </submittedName>
</protein>
<name>A0A482W0Q0_ASBVE</name>
<dbReference type="EMBL" id="QDEB01045650">
    <property type="protein sequence ID" value="RZC38197.1"/>
    <property type="molecule type" value="Genomic_DNA"/>
</dbReference>
<proteinExistence type="predicted"/>
<keyword evidence="2" id="KW-1185">Reference proteome</keyword>
<dbReference type="InterPro" id="IPR036397">
    <property type="entry name" value="RNaseH_sf"/>
</dbReference>
<reference evidence="1 2" key="1">
    <citation type="submission" date="2017-03" db="EMBL/GenBank/DDBJ databases">
        <title>Genome of the blue death feigning beetle - Asbolus verrucosus.</title>
        <authorList>
            <person name="Rider S.D."/>
        </authorList>
    </citation>
    <scope>NUCLEOTIDE SEQUENCE [LARGE SCALE GENOMIC DNA]</scope>
    <source>
        <strain evidence="1">Butters</strain>
        <tissue evidence="1">Head and leg muscle</tissue>
    </source>
</reference>